<evidence type="ECO:0000256" key="11">
    <source>
        <dbReference type="ARBA" id="ARBA00022777"/>
    </source>
</evidence>
<evidence type="ECO:0000256" key="10">
    <source>
        <dbReference type="ARBA" id="ARBA00022741"/>
    </source>
</evidence>
<dbReference type="Gene3D" id="3.40.50.1260">
    <property type="entry name" value="Phosphoglycerate kinase, N-terminal domain"/>
    <property type="match status" value="2"/>
</dbReference>
<evidence type="ECO:0000313" key="18">
    <source>
        <dbReference type="EMBL" id="PNG09511.1"/>
    </source>
</evidence>
<protein>
    <recommendedName>
        <fullName evidence="7 14">Phosphoglycerate kinase</fullName>
        <ecNumber evidence="6 14">2.7.2.3</ecNumber>
    </recommendedName>
</protein>
<evidence type="ECO:0000256" key="12">
    <source>
        <dbReference type="ARBA" id="ARBA00022840"/>
    </source>
</evidence>
<comment type="caution">
    <text evidence="14">Lacks conserved residue(s) required for the propagation of feature annotation.</text>
</comment>
<feature type="binding site" evidence="14">
    <location>
        <position position="113"/>
    </location>
    <ligand>
        <name>substrate</name>
    </ligand>
</feature>
<dbReference type="PANTHER" id="PTHR11406">
    <property type="entry name" value="PHOSPHOGLYCERATE KINASE"/>
    <property type="match status" value="1"/>
</dbReference>
<accession>A0A2N8T434</accession>
<feature type="binding site" evidence="14 16">
    <location>
        <position position="314"/>
    </location>
    <ligand>
        <name>ATP</name>
        <dbReference type="ChEBI" id="CHEBI:30616"/>
    </ligand>
</feature>
<keyword evidence="9 14" id="KW-0808">Transferase</keyword>
<dbReference type="GO" id="GO:0005524">
    <property type="term" value="F:ATP binding"/>
    <property type="evidence" value="ECO:0007669"/>
    <property type="project" value="UniProtKB-KW"/>
</dbReference>
<keyword evidence="10 14" id="KW-0547">Nucleotide-binding</keyword>
<feature type="binding site" evidence="14 15">
    <location>
        <begin position="59"/>
        <end position="62"/>
    </location>
    <ligand>
        <name>substrate</name>
    </ligand>
</feature>
<dbReference type="InterPro" id="IPR036043">
    <property type="entry name" value="Phosphoglycerate_kinase_sf"/>
</dbReference>
<feature type="binding site" evidence="15">
    <location>
        <position position="113"/>
    </location>
    <ligand>
        <name>(2R)-3-phosphoglycerate</name>
        <dbReference type="ChEBI" id="CHEBI:58272"/>
    </ligand>
</feature>
<evidence type="ECO:0000256" key="17">
    <source>
        <dbReference type="RuleBase" id="RU000532"/>
    </source>
</evidence>
<comment type="pathway">
    <text evidence="3 14">Carbohydrate degradation; glycolysis; pyruvate from D-glyceraldehyde 3-phosphate: step 2/5.</text>
</comment>
<dbReference type="Proteomes" id="UP000236023">
    <property type="component" value="Unassembled WGS sequence"/>
</dbReference>
<evidence type="ECO:0000256" key="13">
    <source>
        <dbReference type="ARBA" id="ARBA00023152"/>
    </source>
</evidence>
<evidence type="ECO:0000256" key="3">
    <source>
        <dbReference type="ARBA" id="ARBA00004838"/>
    </source>
</evidence>
<comment type="catalytic activity">
    <reaction evidence="1 14 17">
        <text>(2R)-3-phosphoglycerate + ATP = (2R)-3-phospho-glyceroyl phosphate + ADP</text>
        <dbReference type="Rhea" id="RHEA:14801"/>
        <dbReference type="ChEBI" id="CHEBI:30616"/>
        <dbReference type="ChEBI" id="CHEBI:57604"/>
        <dbReference type="ChEBI" id="CHEBI:58272"/>
        <dbReference type="ChEBI" id="CHEBI:456216"/>
        <dbReference type="EC" id="2.7.2.3"/>
    </reaction>
</comment>
<evidence type="ECO:0000256" key="14">
    <source>
        <dbReference type="HAMAP-Rule" id="MF_00145"/>
    </source>
</evidence>
<dbReference type="InterPro" id="IPR001576">
    <property type="entry name" value="Phosphoglycerate_kinase"/>
</dbReference>
<dbReference type="InterPro" id="IPR015824">
    <property type="entry name" value="Phosphoglycerate_kinase_N"/>
</dbReference>
<comment type="similarity">
    <text evidence="4 14 17">Belongs to the phosphoglycerate kinase family.</text>
</comment>
<dbReference type="GO" id="GO:0006096">
    <property type="term" value="P:glycolytic process"/>
    <property type="evidence" value="ECO:0007669"/>
    <property type="project" value="UniProtKB-UniRule"/>
</dbReference>
<dbReference type="GO" id="GO:0004618">
    <property type="term" value="F:phosphoglycerate kinase activity"/>
    <property type="evidence" value="ECO:0007669"/>
    <property type="project" value="UniProtKB-UniRule"/>
</dbReference>
<evidence type="ECO:0000256" key="15">
    <source>
        <dbReference type="PIRSR" id="PIRSR000724-1"/>
    </source>
</evidence>
<evidence type="ECO:0000256" key="1">
    <source>
        <dbReference type="ARBA" id="ARBA00000642"/>
    </source>
</evidence>
<dbReference type="PIRSF" id="PIRSF000724">
    <property type="entry name" value="Pgk"/>
    <property type="match status" value="1"/>
</dbReference>
<feature type="binding site" evidence="14 16">
    <location>
        <begin position="340"/>
        <end position="343"/>
    </location>
    <ligand>
        <name>ATP</name>
        <dbReference type="ChEBI" id="CHEBI:30616"/>
    </ligand>
</feature>
<feature type="binding site" evidence="15">
    <location>
        <position position="36"/>
    </location>
    <ligand>
        <name>(2R)-3-phosphoglycerate</name>
        <dbReference type="ChEBI" id="CHEBI:58272"/>
    </ligand>
</feature>
<feature type="binding site" evidence="14">
    <location>
        <position position="146"/>
    </location>
    <ligand>
        <name>substrate</name>
    </ligand>
</feature>
<dbReference type="FunFam" id="3.40.50.1260:FF:000001">
    <property type="entry name" value="Phosphoglycerate kinase"/>
    <property type="match status" value="1"/>
</dbReference>
<feature type="binding site" evidence="14">
    <location>
        <position position="36"/>
    </location>
    <ligand>
        <name>substrate</name>
    </ligand>
</feature>
<evidence type="ECO:0000256" key="7">
    <source>
        <dbReference type="ARBA" id="ARBA00016471"/>
    </source>
</evidence>
<evidence type="ECO:0000256" key="6">
    <source>
        <dbReference type="ARBA" id="ARBA00013061"/>
    </source>
</evidence>
<organism evidence="18 19">
    <name type="scientific">Stutzerimonas stutzeri</name>
    <name type="common">Pseudomonas stutzeri</name>
    <dbReference type="NCBI Taxonomy" id="316"/>
    <lineage>
        <taxon>Bacteria</taxon>
        <taxon>Pseudomonadati</taxon>
        <taxon>Pseudomonadota</taxon>
        <taxon>Gammaproteobacteria</taxon>
        <taxon>Pseudomonadales</taxon>
        <taxon>Pseudomonadaceae</taxon>
        <taxon>Stutzerimonas</taxon>
    </lineage>
</organism>
<feature type="binding site" evidence="14 15">
    <location>
        <begin position="21"/>
        <end position="23"/>
    </location>
    <ligand>
        <name>substrate</name>
    </ligand>
</feature>
<dbReference type="GO" id="GO:0005829">
    <property type="term" value="C:cytosol"/>
    <property type="evidence" value="ECO:0007669"/>
    <property type="project" value="TreeGrafter"/>
</dbReference>
<feature type="binding site" evidence="15">
    <location>
        <position position="146"/>
    </location>
    <ligand>
        <name>(2R)-3-phosphoglycerate</name>
        <dbReference type="ChEBI" id="CHEBI:58272"/>
    </ligand>
</feature>
<dbReference type="GO" id="GO:0043531">
    <property type="term" value="F:ADP binding"/>
    <property type="evidence" value="ECO:0007669"/>
    <property type="project" value="TreeGrafter"/>
</dbReference>
<dbReference type="Pfam" id="PF00162">
    <property type="entry name" value="PGK"/>
    <property type="match status" value="1"/>
</dbReference>
<keyword evidence="8 14" id="KW-0963">Cytoplasm</keyword>
<keyword evidence="11 14" id="KW-0418">Kinase</keyword>
<gene>
    <name evidence="14 18" type="primary">pgk</name>
    <name evidence="18" type="ORF">CXK94_10785</name>
</gene>
<evidence type="ECO:0000313" key="19">
    <source>
        <dbReference type="Proteomes" id="UP000236023"/>
    </source>
</evidence>
<comment type="subcellular location">
    <subcellularLocation>
        <location evidence="2 14">Cytoplasm</location>
    </subcellularLocation>
</comment>
<evidence type="ECO:0000256" key="8">
    <source>
        <dbReference type="ARBA" id="ARBA00022490"/>
    </source>
</evidence>
<name>A0A2N8T434_STUST</name>
<evidence type="ECO:0000256" key="4">
    <source>
        <dbReference type="ARBA" id="ARBA00008982"/>
    </source>
</evidence>
<evidence type="ECO:0000256" key="2">
    <source>
        <dbReference type="ARBA" id="ARBA00004496"/>
    </source>
</evidence>
<dbReference type="InterPro" id="IPR015911">
    <property type="entry name" value="Phosphoglycerate_kinase_CS"/>
</dbReference>
<dbReference type="EMBL" id="POUT01000005">
    <property type="protein sequence ID" value="PNG09511.1"/>
    <property type="molecule type" value="Genomic_DNA"/>
</dbReference>
<keyword evidence="13 14" id="KW-0324">Glycolysis</keyword>
<comment type="caution">
    <text evidence="18">The sequence shown here is derived from an EMBL/GenBank/DDBJ whole genome shotgun (WGS) entry which is preliminary data.</text>
</comment>
<keyword evidence="12 14" id="KW-0067">ATP-binding</keyword>
<comment type="subunit">
    <text evidence="5 14">Monomer.</text>
</comment>
<dbReference type="RefSeq" id="WP_102894347.1">
    <property type="nucleotide sequence ID" value="NZ_JAMOHU010000017.1"/>
</dbReference>
<dbReference type="HAMAP" id="MF_00145">
    <property type="entry name" value="Phosphoglyc_kinase"/>
    <property type="match status" value="1"/>
</dbReference>
<dbReference type="UniPathway" id="UPA00109">
    <property type="reaction ID" value="UER00185"/>
</dbReference>
<evidence type="ECO:0000256" key="5">
    <source>
        <dbReference type="ARBA" id="ARBA00011245"/>
    </source>
</evidence>
<dbReference type="PANTHER" id="PTHR11406:SF23">
    <property type="entry name" value="PHOSPHOGLYCERATE KINASE 1, CHLOROPLASTIC-RELATED"/>
    <property type="match status" value="1"/>
</dbReference>
<dbReference type="AlphaFoldDB" id="A0A2N8T434"/>
<evidence type="ECO:0000256" key="16">
    <source>
        <dbReference type="PIRSR" id="PIRSR000724-2"/>
    </source>
</evidence>
<dbReference type="EC" id="2.7.2.3" evidence="6 14"/>
<sequence>MTVLKMTDLDLQGKRVLIREDLNVPVKDGAVKSDARILASLPTIRLALEKGAAVLVCSHLGRPEEGAYSEEDSLKPVADYLSKALGREVPLVKDYLGGVEVKPGELVLLENVRFNKGEKKNSDELAQQYAALCDVFVMDAFGTAHRAQGSTHGVAKFAKVACAGPLLAAELEALGKALDKPARPMVAIVAGSKVSTKLDVLTSLADICDQLIVGGGIANTFLAAAGYKVGKSLHEADLLDTAKAIAAKVAVPLPVDVVVAKAFAESAEATVKAVGDVADDDMILDIGPQTAAQFGEMLKASQTILWNGPVGVFEFDQFGNGTQVLAQAIAQSPAFSIAGGGDTLAAIDKYGVAEQISYISTGGGAFLEFVEGKVLPAVEVLEQRAG</sequence>
<dbReference type="PRINTS" id="PR00477">
    <property type="entry name" value="PHGLYCKINASE"/>
</dbReference>
<dbReference type="PROSITE" id="PS00111">
    <property type="entry name" value="PGLYCERATE_KINASE"/>
    <property type="match status" value="1"/>
</dbReference>
<evidence type="ECO:0000256" key="9">
    <source>
        <dbReference type="ARBA" id="ARBA00022679"/>
    </source>
</evidence>
<reference evidence="18 19" key="1">
    <citation type="submission" date="2018-01" db="EMBL/GenBank/DDBJ databases">
        <title>Denitrification phenotypes of diverse strains of Pseudomonas stutzeri.</title>
        <authorList>
            <person name="Milligan D.A."/>
            <person name="Bergaust L."/>
            <person name="Bakken L.R."/>
            <person name="Frostegard A."/>
        </authorList>
    </citation>
    <scope>NUCLEOTIDE SEQUENCE [LARGE SCALE GENOMIC DNA]</scope>
    <source>
        <strain evidence="18 19">24a75</strain>
    </source>
</reference>
<dbReference type="SUPFAM" id="SSF53748">
    <property type="entry name" value="Phosphoglycerate kinase"/>
    <property type="match status" value="1"/>
</dbReference>
<proteinExistence type="inferred from homology"/>
<dbReference type="FunFam" id="3.40.50.1260:FF:000002">
    <property type="entry name" value="Phosphoglycerate kinase"/>
    <property type="match status" value="1"/>
</dbReference>
<feature type="binding site" evidence="14 16">
    <location>
        <position position="197"/>
    </location>
    <ligand>
        <name>ATP</name>
        <dbReference type="ChEBI" id="CHEBI:30616"/>
    </ligand>
</feature>
<dbReference type="GO" id="GO:0006094">
    <property type="term" value="P:gluconeogenesis"/>
    <property type="evidence" value="ECO:0007669"/>
    <property type="project" value="TreeGrafter"/>
</dbReference>